<proteinExistence type="predicted"/>
<gene>
    <name evidence="1" type="ORF">EG328_006023</name>
</gene>
<dbReference type="Proteomes" id="UP000447873">
    <property type="component" value="Unassembled WGS sequence"/>
</dbReference>
<dbReference type="EMBL" id="WNWS01000032">
    <property type="protein sequence ID" value="KAE9986292.1"/>
    <property type="molecule type" value="Genomic_DNA"/>
</dbReference>
<organism evidence="1 2">
    <name type="scientific">Venturia inaequalis</name>
    <name type="common">Apple scab fungus</name>
    <dbReference type="NCBI Taxonomy" id="5025"/>
    <lineage>
        <taxon>Eukaryota</taxon>
        <taxon>Fungi</taxon>
        <taxon>Dikarya</taxon>
        <taxon>Ascomycota</taxon>
        <taxon>Pezizomycotina</taxon>
        <taxon>Dothideomycetes</taxon>
        <taxon>Pleosporomycetidae</taxon>
        <taxon>Venturiales</taxon>
        <taxon>Venturiaceae</taxon>
        <taxon>Venturia</taxon>
    </lineage>
</organism>
<dbReference type="AlphaFoldDB" id="A0A8H3ZAF9"/>
<protein>
    <submittedName>
        <fullName evidence="1">Uncharacterized protein</fullName>
    </submittedName>
</protein>
<evidence type="ECO:0000313" key="2">
    <source>
        <dbReference type="Proteomes" id="UP000447873"/>
    </source>
</evidence>
<reference evidence="1 2" key="1">
    <citation type="submission" date="2018-12" db="EMBL/GenBank/DDBJ databases">
        <title>Venturia inaequalis Genome Resource.</title>
        <authorList>
            <person name="Lichtner F.J."/>
        </authorList>
    </citation>
    <scope>NUCLEOTIDE SEQUENCE [LARGE SCALE GENOMIC DNA]</scope>
    <source>
        <strain evidence="1 2">120213</strain>
    </source>
</reference>
<sequence>MSFVCDEVHEEIHFVVEFFATRLRTEAIRISWWERERTAEIVPSTLSFGSVDIRFKHLSYWAELNGCQTSNRWFSGIGRILWRLAPIVLGHEVKKQTTAKILKPDRRKLALRTHFGTSL</sequence>
<name>A0A8H3ZAF9_VENIN</name>
<evidence type="ECO:0000313" key="1">
    <source>
        <dbReference type="EMBL" id="KAE9986292.1"/>
    </source>
</evidence>
<accession>A0A8H3ZAF9</accession>
<comment type="caution">
    <text evidence="1">The sequence shown here is derived from an EMBL/GenBank/DDBJ whole genome shotgun (WGS) entry which is preliminary data.</text>
</comment>